<organism evidence="4 5">
    <name type="scientific">Paraferrimonas haliotis</name>
    <dbReference type="NCBI Taxonomy" id="2013866"/>
    <lineage>
        <taxon>Bacteria</taxon>
        <taxon>Pseudomonadati</taxon>
        <taxon>Pseudomonadota</taxon>
        <taxon>Gammaproteobacteria</taxon>
        <taxon>Alteromonadales</taxon>
        <taxon>Ferrimonadaceae</taxon>
        <taxon>Paraferrimonas</taxon>
    </lineage>
</organism>
<keyword evidence="5" id="KW-1185">Reference proteome</keyword>
<feature type="transmembrane region" description="Helical" evidence="1">
    <location>
        <begin position="466"/>
        <end position="486"/>
    </location>
</feature>
<dbReference type="Pfam" id="PF14402">
    <property type="entry name" value="7TM_transglut"/>
    <property type="match status" value="1"/>
</dbReference>
<keyword evidence="1" id="KW-0812">Transmembrane</keyword>
<proteinExistence type="predicted"/>
<accession>A0AA37TY93</accession>
<evidence type="ECO:0000313" key="5">
    <source>
        <dbReference type="Proteomes" id="UP001157439"/>
    </source>
</evidence>
<dbReference type="Proteomes" id="UP001157439">
    <property type="component" value="Unassembled WGS sequence"/>
</dbReference>
<dbReference type="InterPro" id="IPR025840">
    <property type="entry name" value="7TM_transglut"/>
</dbReference>
<feature type="transmembrane region" description="Helical" evidence="1">
    <location>
        <begin position="7"/>
        <end position="25"/>
    </location>
</feature>
<comment type="caution">
    <text evidence="4">The sequence shown here is derived from an EMBL/GenBank/DDBJ whole genome shotgun (WGS) entry which is preliminary data.</text>
</comment>
<evidence type="ECO:0000313" key="4">
    <source>
        <dbReference type="EMBL" id="GLS84505.1"/>
    </source>
</evidence>
<feature type="transmembrane region" description="Helical" evidence="1">
    <location>
        <begin position="305"/>
        <end position="326"/>
    </location>
</feature>
<keyword evidence="1" id="KW-0472">Membrane</keyword>
<sequence length="501" mass="55415">MQSRKPFYLLVILLFIAGITSIVYTHSEHQVPYWPGERIETWAVDAKITFQATGDPVEVNFALPRDPAYDVLVENAASPGYGLSIIKNNEQNRAVWSIREARGNQELFYKATFVPTGNNTLSQLDEPEPAEPTNWSGSLAAAAKQVVDKAWKASASNLSFAREIAKMISSDKSQNFELLKSVENNADLFVKLMADAGIPATRVSGIQLEDQRRRQSLVDMVAVYDNQQWYLFNPSNGTEGRPDHFLIWEGTDAAVLEVSGGVNSNVSFSMILDSRSALRTSVEMMDTQNELGFSLYQLPIEEQSLFKGILLIPLGVLVVVFLRVIVGIKTSGTFMPILIALAFIQTTLLTGLIGFLLIVSAGLLIRSYLSHLNLLLISRISAVVVVVIGIIGAFTILAFKLGLSEGLTITFFPMIILAWTIERMSILWEEEGPKEVFVQGGGSLFVATLTYLAMSSHIGQHLAFNFLGIHLVILAAVLVMGQYTGYRLLELRRFKPFAEDR</sequence>
<dbReference type="RefSeq" id="WP_095500400.1">
    <property type="nucleotide sequence ID" value="NZ_BSPO01000003.1"/>
</dbReference>
<feature type="domain" description="7 transmembrane helices usually fused to an inactive transglutaminase" evidence="3">
    <location>
        <begin position="254"/>
        <end position="497"/>
    </location>
</feature>
<reference evidence="4 5" key="1">
    <citation type="journal article" date="2014" name="Int. J. Syst. Evol. Microbiol.">
        <title>Complete genome sequence of Corynebacterium casei LMG S-19264T (=DSM 44701T), isolated from a smear-ripened cheese.</title>
        <authorList>
            <consortium name="US DOE Joint Genome Institute (JGI-PGF)"/>
            <person name="Walter F."/>
            <person name="Albersmeier A."/>
            <person name="Kalinowski J."/>
            <person name="Ruckert C."/>
        </authorList>
    </citation>
    <scope>NUCLEOTIDE SEQUENCE [LARGE SCALE GENOMIC DNA]</scope>
    <source>
        <strain evidence="4 5">NBRC 112785</strain>
    </source>
</reference>
<dbReference type="InterPro" id="IPR025838">
    <property type="entry name" value="Transglut_i_TM"/>
</dbReference>
<protein>
    <submittedName>
        <fullName evidence="4">Gonadoliberin III</fullName>
    </submittedName>
</protein>
<name>A0AA37TY93_9GAMM</name>
<gene>
    <name evidence="4" type="ORF">GCM10007894_24820</name>
</gene>
<dbReference type="Pfam" id="PF14400">
    <property type="entry name" value="Transglut_i_TM"/>
    <property type="match status" value="1"/>
</dbReference>
<feature type="transmembrane region" description="Helical" evidence="1">
    <location>
        <begin position="377"/>
        <end position="399"/>
    </location>
</feature>
<feature type="transmembrane region" description="Helical" evidence="1">
    <location>
        <begin position="338"/>
        <end position="365"/>
    </location>
</feature>
<feature type="domain" description="Inactive transglutaminase fused to 7 transmembrane helices" evidence="2">
    <location>
        <begin position="24"/>
        <end position="181"/>
    </location>
</feature>
<feature type="transmembrane region" description="Helical" evidence="1">
    <location>
        <begin position="406"/>
        <end position="424"/>
    </location>
</feature>
<keyword evidence="1" id="KW-1133">Transmembrane helix</keyword>
<evidence type="ECO:0000256" key="1">
    <source>
        <dbReference type="SAM" id="Phobius"/>
    </source>
</evidence>
<evidence type="ECO:0000259" key="3">
    <source>
        <dbReference type="Pfam" id="PF14402"/>
    </source>
</evidence>
<evidence type="ECO:0000259" key="2">
    <source>
        <dbReference type="Pfam" id="PF14400"/>
    </source>
</evidence>
<dbReference type="AlphaFoldDB" id="A0AA37TY93"/>
<feature type="transmembrane region" description="Helical" evidence="1">
    <location>
        <begin position="436"/>
        <end position="454"/>
    </location>
</feature>
<dbReference type="EMBL" id="BSPO01000003">
    <property type="protein sequence ID" value="GLS84505.1"/>
    <property type="molecule type" value="Genomic_DNA"/>
</dbReference>